<protein>
    <recommendedName>
        <fullName evidence="2">Ionotropic glutamate receptor C-terminal domain-containing protein</fullName>
    </recommendedName>
</protein>
<dbReference type="EMBL" id="GDRN01091889">
    <property type="protein sequence ID" value="JAI60205.1"/>
    <property type="molecule type" value="Transcribed_RNA"/>
</dbReference>
<accession>A0A0P4VWB0</accession>
<evidence type="ECO:0008006" key="2">
    <source>
        <dbReference type="Google" id="ProtNLM"/>
    </source>
</evidence>
<proteinExistence type="predicted"/>
<sequence>MLLKVFVTCWYAFCFVLISAYTTNLVAILTKPAHPPLPRTLHQLAASHYRYSSAARRRHTPAAFLAIWLTSSHFTVSPFYYSLIPFKAGNGELRVRAAGTPEEF</sequence>
<evidence type="ECO:0000313" key="1">
    <source>
        <dbReference type="EMBL" id="JAI60204.1"/>
    </source>
</evidence>
<organism evidence="1">
    <name type="scientific">Scylla olivacea</name>
    <name type="common">Orange mud crab</name>
    <name type="synonym">Cancer olivacea</name>
    <dbReference type="NCBI Taxonomy" id="85551"/>
    <lineage>
        <taxon>Eukaryota</taxon>
        <taxon>Metazoa</taxon>
        <taxon>Ecdysozoa</taxon>
        <taxon>Arthropoda</taxon>
        <taxon>Crustacea</taxon>
        <taxon>Multicrustacea</taxon>
        <taxon>Malacostraca</taxon>
        <taxon>Eumalacostraca</taxon>
        <taxon>Eucarida</taxon>
        <taxon>Decapoda</taxon>
        <taxon>Pleocyemata</taxon>
        <taxon>Brachyura</taxon>
        <taxon>Eubrachyura</taxon>
        <taxon>Portunoidea</taxon>
        <taxon>Portunidae</taxon>
        <taxon>Portuninae</taxon>
        <taxon>Scylla</taxon>
    </lineage>
</organism>
<dbReference type="EMBL" id="GDRN01091890">
    <property type="protein sequence ID" value="JAI60204.1"/>
    <property type="molecule type" value="Transcribed_RNA"/>
</dbReference>
<dbReference type="AlphaFoldDB" id="A0A0P4VWB0"/>
<name>A0A0P4VWB0_SCYOL</name>
<dbReference type="Gene3D" id="1.10.287.70">
    <property type="match status" value="1"/>
</dbReference>
<reference evidence="1" key="1">
    <citation type="submission" date="2015-09" db="EMBL/GenBank/DDBJ databases">
        <title>Scylla olivacea transcriptome.</title>
        <authorList>
            <person name="Ikhwanuddin M."/>
        </authorList>
    </citation>
    <scope>NUCLEOTIDE SEQUENCE</scope>
</reference>